<proteinExistence type="predicted"/>
<dbReference type="Proteomes" id="UP000093104">
    <property type="component" value="Unassembled WGS sequence"/>
</dbReference>
<dbReference type="AlphaFoldDB" id="A0A1C7Z584"/>
<evidence type="ECO:0000313" key="2">
    <source>
        <dbReference type="Proteomes" id="UP000093104"/>
    </source>
</evidence>
<accession>A0A1C7Z584</accession>
<comment type="caution">
    <text evidence="1">The sequence shown here is derived from an EMBL/GenBank/DDBJ whole genome shotgun (WGS) entry which is preliminary data.</text>
</comment>
<name>A0A1C7Z584_PSESX</name>
<sequence length="69" mass="7877">MIYTLRSISLFAGDQYSPRCSIIIDDGADDVSKEQRKREAFSIVLIDDLPSIIDASFHNKHDMRNSFRG</sequence>
<reference evidence="1 2" key="1">
    <citation type="submission" date="2015-07" db="EMBL/GenBank/DDBJ databases">
        <title>Draft genome sequence of a diazotrophic, plant growth-promoting rhizobacterium of the Pseudomonas syringae complex.</title>
        <authorList>
            <person name="Patten C.L."/>
            <person name="Jeong H."/>
        </authorList>
    </citation>
    <scope>NUCLEOTIDE SEQUENCE [LARGE SCALE GENOMIC DNA]</scope>
    <source>
        <strain evidence="1 2">GR12-2</strain>
    </source>
</reference>
<gene>
    <name evidence="1" type="ORF">AFK24_15730</name>
</gene>
<protein>
    <submittedName>
        <fullName evidence="1">Uncharacterized protein</fullName>
    </submittedName>
</protein>
<organism evidence="1 2">
    <name type="scientific">Pseudomonas syringae</name>
    <dbReference type="NCBI Taxonomy" id="317"/>
    <lineage>
        <taxon>Bacteria</taxon>
        <taxon>Pseudomonadati</taxon>
        <taxon>Pseudomonadota</taxon>
        <taxon>Gammaproteobacteria</taxon>
        <taxon>Pseudomonadales</taxon>
        <taxon>Pseudomonadaceae</taxon>
        <taxon>Pseudomonas</taxon>
    </lineage>
</organism>
<dbReference type="EMBL" id="LGSI01000049">
    <property type="protein sequence ID" value="OCR24196.1"/>
    <property type="molecule type" value="Genomic_DNA"/>
</dbReference>
<evidence type="ECO:0000313" key="1">
    <source>
        <dbReference type="EMBL" id="OCR24196.1"/>
    </source>
</evidence>